<evidence type="ECO:0000313" key="6">
    <source>
        <dbReference type="Proteomes" id="UP000001194"/>
    </source>
</evidence>
<evidence type="ECO:0000256" key="1">
    <source>
        <dbReference type="ARBA" id="ARBA00004340"/>
    </source>
</evidence>
<evidence type="ECO:0000259" key="4">
    <source>
        <dbReference type="Pfam" id="PF20147"/>
    </source>
</evidence>
<keyword evidence="6" id="KW-1185">Reference proteome</keyword>
<dbReference type="HOGENOM" id="CLU_484025_0_0_1"/>
<keyword evidence="3" id="KW-0964">Secreted</keyword>
<reference evidence="5 6" key="1">
    <citation type="journal article" date="2008" name="Nature">
        <title>The genome of Laccaria bicolor provides insights into mycorrhizal symbiosis.</title>
        <authorList>
            <person name="Martin F."/>
            <person name="Aerts A."/>
            <person name="Ahren D."/>
            <person name="Brun A."/>
            <person name="Danchin E.G.J."/>
            <person name="Duchaussoy F."/>
            <person name="Gibon J."/>
            <person name="Kohler A."/>
            <person name="Lindquist E."/>
            <person name="Pereda V."/>
            <person name="Salamov A."/>
            <person name="Shapiro H.J."/>
            <person name="Wuyts J."/>
            <person name="Blaudez D."/>
            <person name="Buee M."/>
            <person name="Brokstein P."/>
            <person name="Canbaeck B."/>
            <person name="Cohen D."/>
            <person name="Courty P.E."/>
            <person name="Coutinho P.M."/>
            <person name="Delaruelle C."/>
            <person name="Detter J.C."/>
            <person name="Deveau A."/>
            <person name="DiFazio S."/>
            <person name="Duplessis S."/>
            <person name="Fraissinet-Tachet L."/>
            <person name="Lucic E."/>
            <person name="Frey-Klett P."/>
            <person name="Fourrey C."/>
            <person name="Feussner I."/>
            <person name="Gay G."/>
            <person name="Grimwood J."/>
            <person name="Hoegger P.J."/>
            <person name="Jain P."/>
            <person name="Kilaru S."/>
            <person name="Labbe J."/>
            <person name="Lin Y.C."/>
            <person name="Legue V."/>
            <person name="Le Tacon F."/>
            <person name="Marmeisse R."/>
            <person name="Melayah D."/>
            <person name="Montanini B."/>
            <person name="Muratet M."/>
            <person name="Nehls U."/>
            <person name="Niculita-Hirzel H."/>
            <person name="Oudot-Le Secq M.P."/>
            <person name="Peter M."/>
            <person name="Quesneville H."/>
            <person name="Rajashekar B."/>
            <person name="Reich M."/>
            <person name="Rouhier N."/>
            <person name="Schmutz J."/>
            <person name="Yin T."/>
            <person name="Chalot M."/>
            <person name="Henrissat B."/>
            <person name="Kuees U."/>
            <person name="Lucas S."/>
            <person name="Van de Peer Y."/>
            <person name="Podila G.K."/>
            <person name="Polle A."/>
            <person name="Pukkila P.J."/>
            <person name="Richardson P.M."/>
            <person name="Rouze P."/>
            <person name="Sanders I.R."/>
            <person name="Stajich J.E."/>
            <person name="Tunlid A."/>
            <person name="Tuskan G."/>
            <person name="Grigoriev I.V."/>
        </authorList>
    </citation>
    <scope>NUCLEOTIDE SEQUENCE [LARGE SCALE GENOMIC DNA]</scope>
    <source>
        <strain evidence="6">S238N-H82 / ATCC MYA-4686</strain>
    </source>
</reference>
<dbReference type="KEGG" id="lbc:LACBIDRAFT_292065"/>
<name>B0CU73_LACBS</name>
<organism evidence="6">
    <name type="scientific">Laccaria bicolor (strain S238N-H82 / ATCC MYA-4686)</name>
    <name type="common">Bicoloured deceiver</name>
    <name type="synonym">Laccaria laccata var. bicolor</name>
    <dbReference type="NCBI Taxonomy" id="486041"/>
    <lineage>
        <taxon>Eukaryota</taxon>
        <taxon>Fungi</taxon>
        <taxon>Dikarya</taxon>
        <taxon>Basidiomycota</taxon>
        <taxon>Agaricomycotina</taxon>
        <taxon>Agaricomycetes</taxon>
        <taxon>Agaricomycetidae</taxon>
        <taxon>Agaricales</taxon>
        <taxon>Agaricineae</taxon>
        <taxon>Hydnangiaceae</taxon>
        <taxon>Laccaria</taxon>
    </lineage>
</organism>
<accession>B0CU73</accession>
<feature type="domain" description="Crinkler effector protein N-terminal" evidence="4">
    <location>
        <begin position="49"/>
        <end position="155"/>
    </location>
</feature>
<dbReference type="GeneID" id="6070867"/>
<dbReference type="Proteomes" id="UP000001194">
    <property type="component" value="Unassembled WGS sequence"/>
</dbReference>
<dbReference type="AlphaFoldDB" id="B0CU73"/>
<comment type="subcellular location">
    <subcellularLocation>
        <location evidence="1">Host cell</location>
    </subcellularLocation>
    <subcellularLocation>
        <location evidence="2">Secreted</location>
    </subcellularLocation>
</comment>
<protein>
    <submittedName>
        <fullName evidence="5">Predicted protein</fullName>
    </submittedName>
</protein>
<dbReference type="InParanoid" id="B0CU73"/>
<dbReference type="InterPro" id="IPR045379">
    <property type="entry name" value="Crinkler_N"/>
</dbReference>
<evidence type="ECO:0000313" key="5">
    <source>
        <dbReference type="EMBL" id="EDR14045.1"/>
    </source>
</evidence>
<evidence type="ECO:0000256" key="2">
    <source>
        <dbReference type="ARBA" id="ARBA00004613"/>
    </source>
</evidence>
<dbReference type="GO" id="GO:0005576">
    <property type="term" value="C:extracellular region"/>
    <property type="evidence" value="ECO:0007669"/>
    <property type="project" value="UniProtKB-SubCell"/>
</dbReference>
<dbReference type="GO" id="GO:0043657">
    <property type="term" value="C:host cell"/>
    <property type="evidence" value="ECO:0007669"/>
    <property type="project" value="UniProtKB-SubCell"/>
</dbReference>
<dbReference type="EMBL" id="DS547092">
    <property type="protein sequence ID" value="EDR14045.1"/>
    <property type="molecule type" value="Genomic_DNA"/>
</dbReference>
<dbReference type="Pfam" id="PF20147">
    <property type="entry name" value="Crinkler"/>
    <property type="match status" value="1"/>
</dbReference>
<dbReference type="RefSeq" id="XP_001874604.1">
    <property type="nucleotide sequence ID" value="XM_001874569.1"/>
</dbReference>
<proteinExistence type="predicted"/>
<gene>
    <name evidence="5" type="ORF">LACBIDRAFT_292065</name>
</gene>
<sequence>MDSLNVYGEDSDIQSDTVDGVDRYGVGSSPVSGSVVRDHPATTMPATPIRLNCVIDDERDVFIVSLDPQETVSDLKKQIKRERKNRIPERVDTPTLQLWKPSKADIDAGPEDTLIERIRSLGSDISEFAARLDGYKTVSSIFSDEPLHSQIHIIIRIPDADSPPRLTHQQTKTIMAEALAGFEKYFALLASGELDARLDSIRPEDKLTELGVGLPLNPILLLHDLGKHLDQKRIEDLFKPNTHGFCTITFVVLRHLFNVSGSGTASGSNDFMVATEMLQSMSSWHADPPDSFSKRTAVCRIFAMLLCARFVILAQLVKQFSANTNIADARRRWVLAQVLPPCLEGHTEDLFVTVLRAFRNADTEIMLRIANELWHDITTTRKDLFPEGKKGFFIVIDEAQVAANKLNCFPSTSGSMLHAILREMVQLFQSSRIFNKIILSGTGLSMGMVGDATGCLSAKAVPTLVQQVFSNIGCFKGQDPTQEAYIRRYLTLSDNDISDRRLLERMKLWFSGRYRLTASLIEIFLHSEDVPRHRVLTSFAERLTGFKITDAIEVNKKFLPIWI</sequence>
<dbReference type="OrthoDB" id="2393824at2759"/>
<evidence type="ECO:0000256" key="3">
    <source>
        <dbReference type="ARBA" id="ARBA00022525"/>
    </source>
</evidence>